<sequence>MSCGVGHRQSSDPKVLWLWCRPAATAPIQPLAQEFPYASGVALPLPERKKEGREGGRKGGREEGRKERRNEGRKERRKERKRKEEKTSKQANKQAYPSKLSIPGCPLGTEFLNLPSSLRPHSYKHHLIMASYCSTIIQCFLCIRR</sequence>
<evidence type="ECO:0000256" key="1">
    <source>
        <dbReference type="SAM" id="MobiDB-lite"/>
    </source>
</evidence>
<organism evidence="2">
    <name type="scientific">Sus scrofa</name>
    <name type="common">Pig</name>
    <dbReference type="NCBI Taxonomy" id="9823"/>
    <lineage>
        <taxon>Eukaryota</taxon>
        <taxon>Metazoa</taxon>
        <taxon>Chordata</taxon>
        <taxon>Craniata</taxon>
        <taxon>Vertebrata</taxon>
        <taxon>Euteleostomi</taxon>
        <taxon>Mammalia</taxon>
        <taxon>Eutheria</taxon>
        <taxon>Laurasiatheria</taxon>
        <taxon>Artiodactyla</taxon>
        <taxon>Suina</taxon>
        <taxon>Suidae</taxon>
        <taxon>Sus</taxon>
    </lineage>
</organism>
<reference evidence="2" key="1">
    <citation type="journal article" date="2019" name="PeerJ">
        <title>Genes of the pig, Sus scrofa, reconstructed with EvidentialGene.</title>
        <authorList>
            <person name="Gilbert D.G."/>
        </authorList>
    </citation>
    <scope>NUCLEOTIDE SEQUENCE</scope>
</reference>
<feature type="compositionally biased region" description="Basic and acidic residues" evidence="1">
    <location>
        <begin position="46"/>
        <end position="74"/>
    </location>
</feature>
<feature type="region of interest" description="Disordered" evidence="1">
    <location>
        <begin position="42"/>
        <end position="101"/>
    </location>
</feature>
<dbReference type="AlphaFoldDB" id="A0A480G0Y1"/>
<accession>A0A480G0Y1</accession>
<dbReference type="EMBL" id="DQIR01085826">
    <property type="protein sequence ID" value="HDA41302.1"/>
    <property type="molecule type" value="Transcribed_RNA"/>
</dbReference>
<dbReference type="EMBL" id="DQIR01050321">
    <property type="protein sequence ID" value="HDA05797.1"/>
    <property type="molecule type" value="Transcribed_RNA"/>
</dbReference>
<name>A0A480G0Y1_PIG</name>
<evidence type="ECO:0000313" key="2">
    <source>
        <dbReference type="EMBL" id="HDA05797.1"/>
    </source>
</evidence>
<proteinExistence type="predicted"/>
<protein>
    <submittedName>
        <fullName evidence="2">Uncharacterized protein</fullName>
    </submittedName>
</protein>